<keyword evidence="14" id="KW-0808">Transferase</keyword>
<feature type="region of interest" description="Disordered" evidence="25">
    <location>
        <begin position="2415"/>
        <end position="2441"/>
    </location>
</feature>
<feature type="region of interest" description="Disordered" evidence="25">
    <location>
        <begin position="642"/>
        <end position="717"/>
    </location>
</feature>
<reference evidence="30" key="1">
    <citation type="journal article" date="2023" name="Mol. Phylogenet. Evol.">
        <title>Genome-scale phylogeny and comparative genomics of the fungal order Sordariales.</title>
        <authorList>
            <person name="Hensen N."/>
            <person name="Bonometti L."/>
            <person name="Westerberg I."/>
            <person name="Brannstrom I.O."/>
            <person name="Guillou S."/>
            <person name="Cros-Aarteil S."/>
            <person name="Calhoun S."/>
            <person name="Haridas S."/>
            <person name="Kuo A."/>
            <person name="Mondo S."/>
            <person name="Pangilinan J."/>
            <person name="Riley R."/>
            <person name="LaButti K."/>
            <person name="Andreopoulos B."/>
            <person name="Lipzen A."/>
            <person name="Chen C."/>
            <person name="Yan M."/>
            <person name="Daum C."/>
            <person name="Ng V."/>
            <person name="Clum A."/>
            <person name="Steindorff A."/>
            <person name="Ohm R.A."/>
            <person name="Martin F."/>
            <person name="Silar P."/>
            <person name="Natvig D.O."/>
            <person name="Lalanne C."/>
            <person name="Gautier V."/>
            <person name="Ament-Velasquez S.L."/>
            <person name="Kruys A."/>
            <person name="Hutchinson M.I."/>
            <person name="Powell A.J."/>
            <person name="Barry K."/>
            <person name="Miller A.N."/>
            <person name="Grigoriev I.V."/>
            <person name="Debuchy R."/>
            <person name="Gladieux P."/>
            <person name="Hiltunen Thoren M."/>
            <person name="Johannesson H."/>
        </authorList>
    </citation>
    <scope>NUCLEOTIDE SEQUENCE [LARGE SCALE GENOMIC DNA]</scope>
    <source>
        <strain evidence="30">CBS 340.73</strain>
    </source>
</reference>
<dbReference type="EMBL" id="MU853868">
    <property type="protein sequence ID" value="KAK3936933.1"/>
    <property type="molecule type" value="Genomic_DNA"/>
</dbReference>
<comment type="similarity">
    <text evidence="5">Belongs to the glycosyltransferase 28 family.</text>
</comment>
<dbReference type="Pfam" id="PF00400">
    <property type="entry name" value="WD40"/>
    <property type="match status" value="1"/>
</dbReference>
<comment type="subcellular location">
    <subcellularLocation>
        <location evidence="2">Cytoplasm</location>
    </subcellularLocation>
    <subcellularLocation>
        <location evidence="3">Preautophagosomal structure membrane</location>
        <topology evidence="3">Peripheral membrane protein</topology>
    </subcellularLocation>
</comment>
<dbReference type="Pfam" id="PF12738">
    <property type="entry name" value="PTCB-BRCT"/>
    <property type="match status" value="1"/>
</dbReference>
<keyword evidence="12 24" id="KW-0853">WD repeat</keyword>
<evidence type="ECO:0000256" key="11">
    <source>
        <dbReference type="ARBA" id="ARBA00022490"/>
    </source>
</evidence>
<dbReference type="GO" id="GO:0006914">
    <property type="term" value="P:autophagy"/>
    <property type="evidence" value="ECO:0007669"/>
    <property type="project" value="UniProtKB-KW"/>
</dbReference>
<comment type="caution">
    <text evidence="29">The sequence shown here is derived from an EMBL/GenBank/DDBJ whole genome shotgun (WGS) entry which is preliminary data.</text>
</comment>
<dbReference type="GO" id="GO:0016125">
    <property type="term" value="P:sterol metabolic process"/>
    <property type="evidence" value="ECO:0007669"/>
    <property type="project" value="TreeGrafter"/>
</dbReference>
<evidence type="ECO:0000256" key="1">
    <source>
        <dbReference type="ARBA" id="ARBA00002653"/>
    </source>
</evidence>
<dbReference type="SUPFAM" id="SSF52113">
    <property type="entry name" value="BRCT domain"/>
    <property type="match status" value="1"/>
</dbReference>
<evidence type="ECO:0000256" key="12">
    <source>
        <dbReference type="ARBA" id="ARBA00022574"/>
    </source>
</evidence>
<evidence type="ECO:0000256" key="25">
    <source>
        <dbReference type="SAM" id="MobiDB-lite"/>
    </source>
</evidence>
<dbReference type="GO" id="GO:0005634">
    <property type="term" value="C:nucleus"/>
    <property type="evidence" value="ECO:0007669"/>
    <property type="project" value="InterPro"/>
</dbReference>
<feature type="domain" description="PH" evidence="26">
    <location>
        <begin position="822"/>
        <end position="918"/>
    </location>
</feature>
<name>A0AAN6S1V4_9PEZI</name>
<dbReference type="CDD" id="cd07521">
    <property type="entry name" value="HAD_FCP1-like"/>
    <property type="match status" value="1"/>
</dbReference>
<feature type="compositionally biased region" description="Basic and acidic residues" evidence="25">
    <location>
        <begin position="60"/>
        <end position="71"/>
    </location>
</feature>
<evidence type="ECO:0000259" key="26">
    <source>
        <dbReference type="PROSITE" id="PS50003"/>
    </source>
</evidence>
<dbReference type="GO" id="GO:0006974">
    <property type="term" value="P:DNA damage response"/>
    <property type="evidence" value="ECO:0007669"/>
    <property type="project" value="UniProtKB-KW"/>
</dbReference>
<dbReference type="SUPFAM" id="SSF50729">
    <property type="entry name" value="PH domain-like"/>
    <property type="match status" value="1"/>
</dbReference>
<dbReference type="FunFam" id="3.40.50.1000:FF:000142">
    <property type="entry name" value="Similar to FCP1-like phosphatase"/>
    <property type="match status" value="1"/>
</dbReference>
<feature type="compositionally biased region" description="Basic and acidic residues" evidence="25">
    <location>
        <begin position="2415"/>
        <end position="2432"/>
    </location>
</feature>
<dbReference type="Gene3D" id="3.40.50.10190">
    <property type="entry name" value="BRCT domain"/>
    <property type="match status" value="1"/>
</dbReference>
<keyword evidence="30" id="KW-1185">Reference proteome</keyword>
<feature type="repeat" description="WD" evidence="24">
    <location>
        <begin position="360"/>
        <end position="376"/>
    </location>
</feature>
<keyword evidence="16" id="KW-0227">DNA damage</keyword>
<gene>
    <name evidence="29" type="ORF">QBC46DRAFT_461185</name>
</gene>
<evidence type="ECO:0000256" key="4">
    <source>
        <dbReference type="ARBA" id="ARBA00005434"/>
    </source>
</evidence>
<feature type="region of interest" description="Disordered" evidence="25">
    <location>
        <begin position="1918"/>
        <end position="1998"/>
    </location>
</feature>
<dbReference type="GO" id="GO:0034045">
    <property type="term" value="C:phagophore assembly site membrane"/>
    <property type="evidence" value="ECO:0007669"/>
    <property type="project" value="UniProtKB-SubCell"/>
</dbReference>
<comment type="function">
    <text evidence="1">DNA-binding protein that binds to both single- and double-stranded DNA. Binds preferentially to UV-damaged DNA. May be involved in DNA-metabolic processes.</text>
</comment>
<evidence type="ECO:0000256" key="23">
    <source>
        <dbReference type="ARBA" id="ARBA00049453"/>
    </source>
</evidence>
<dbReference type="InterPro" id="IPR002213">
    <property type="entry name" value="UDP_glucos_trans"/>
</dbReference>
<evidence type="ECO:0000256" key="9">
    <source>
        <dbReference type="ARBA" id="ARBA00021132"/>
    </source>
</evidence>
<evidence type="ECO:0000256" key="8">
    <source>
        <dbReference type="ARBA" id="ARBA00020027"/>
    </source>
</evidence>
<dbReference type="InterPro" id="IPR004182">
    <property type="entry name" value="GRAM"/>
</dbReference>
<dbReference type="SMART" id="SM00320">
    <property type="entry name" value="WD40"/>
    <property type="match status" value="4"/>
</dbReference>
<dbReference type="FunFam" id="2.30.29.30:FF:000560">
    <property type="entry name" value="Sterol 3-beta-glucosyltransferase"/>
    <property type="match status" value="1"/>
</dbReference>
<dbReference type="CDD" id="cd17729">
    <property type="entry name" value="BRCT_CTDP1"/>
    <property type="match status" value="1"/>
</dbReference>
<dbReference type="GO" id="GO:0016906">
    <property type="term" value="F:sterol 3-beta-glucosyltransferase activity"/>
    <property type="evidence" value="ECO:0007669"/>
    <property type="project" value="UniProtKB-EC"/>
</dbReference>
<keyword evidence="18" id="KW-0072">Autophagy</keyword>
<dbReference type="InterPro" id="IPR011993">
    <property type="entry name" value="PH-like_dom_sf"/>
</dbReference>
<dbReference type="InterPro" id="IPR004276">
    <property type="entry name" value="GlycoTrans_28_N"/>
</dbReference>
<feature type="region of interest" description="Disordered" evidence="25">
    <location>
        <begin position="993"/>
        <end position="1070"/>
    </location>
</feature>
<dbReference type="GO" id="GO:0003677">
    <property type="term" value="F:DNA binding"/>
    <property type="evidence" value="ECO:0007669"/>
    <property type="project" value="UniProtKB-KW"/>
</dbReference>
<dbReference type="PANTHER" id="PTHR48050:SF25">
    <property type="entry name" value="STEROL 3-BETA-GLUCOSYLTRANSFERASE"/>
    <property type="match status" value="1"/>
</dbReference>
<dbReference type="PROSITE" id="PS50003">
    <property type="entry name" value="PH_DOMAIN"/>
    <property type="match status" value="1"/>
</dbReference>
<comment type="catalytic activity">
    <reaction evidence="22">
        <text>ergosterol + UDP-alpha-D-glucose = ergosteryl 3-beta-D-glucoside + UDP + H(+)</text>
        <dbReference type="Rhea" id="RHEA:61836"/>
        <dbReference type="ChEBI" id="CHEBI:15378"/>
        <dbReference type="ChEBI" id="CHEBI:16933"/>
        <dbReference type="ChEBI" id="CHEBI:52973"/>
        <dbReference type="ChEBI" id="CHEBI:58223"/>
        <dbReference type="ChEBI" id="CHEBI:58885"/>
    </reaction>
    <physiologicalReaction direction="left-to-right" evidence="22">
        <dbReference type="Rhea" id="RHEA:61837"/>
    </physiologicalReaction>
</comment>
<dbReference type="CDD" id="cd03784">
    <property type="entry name" value="GT1_Gtf-like"/>
    <property type="match status" value="1"/>
</dbReference>
<dbReference type="Gene3D" id="3.40.50.2000">
    <property type="entry name" value="Glycogen Phosphorylase B"/>
    <property type="match status" value="2"/>
</dbReference>
<dbReference type="FunFam" id="2.130.10.10:FF:000562">
    <property type="entry name" value="DNA damage-binding protein CMR1"/>
    <property type="match status" value="1"/>
</dbReference>
<dbReference type="InterPro" id="IPR015943">
    <property type="entry name" value="WD40/YVTN_repeat-like_dom_sf"/>
</dbReference>
<evidence type="ECO:0000259" key="28">
    <source>
        <dbReference type="PROSITE" id="PS50969"/>
    </source>
</evidence>
<evidence type="ECO:0000313" key="29">
    <source>
        <dbReference type="EMBL" id="KAK3936933.1"/>
    </source>
</evidence>
<comment type="catalytic activity">
    <reaction evidence="23">
        <text>a sterol + UDP-alpha-D-glucose = a sterol 3-beta-D-glucoside + UDP + H(+)</text>
        <dbReference type="Rhea" id="RHEA:22724"/>
        <dbReference type="ChEBI" id="CHEBI:15378"/>
        <dbReference type="ChEBI" id="CHEBI:15889"/>
        <dbReference type="ChEBI" id="CHEBI:37424"/>
        <dbReference type="ChEBI" id="CHEBI:58223"/>
        <dbReference type="ChEBI" id="CHEBI:58885"/>
        <dbReference type="EC" id="2.4.1.173"/>
    </reaction>
    <physiologicalReaction direction="left-to-right" evidence="23">
        <dbReference type="Rhea" id="RHEA:22725"/>
    </physiologicalReaction>
</comment>
<dbReference type="Gene3D" id="1.10.287.10">
    <property type="entry name" value="S15/NS1, RNA-binding"/>
    <property type="match status" value="1"/>
</dbReference>
<evidence type="ECO:0000256" key="14">
    <source>
        <dbReference type="ARBA" id="ARBA00022679"/>
    </source>
</evidence>
<dbReference type="Pfam" id="PF03031">
    <property type="entry name" value="NIF"/>
    <property type="match status" value="1"/>
</dbReference>
<evidence type="ECO:0000256" key="20">
    <source>
        <dbReference type="ARBA" id="ARBA00023136"/>
    </source>
</evidence>
<keyword evidence="19" id="KW-0238">DNA-binding</keyword>
<dbReference type="Gene3D" id="2.30.29.30">
    <property type="entry name" value="Pleckstrin-homology domain (PH domain)/Phosphotyrosine-binding domain (PTB)"/>
    <property type="match status" value="3"/>
</dbReference>
<sequence>MPPKKKEPVMSAFERKRLENIANNNAILSGISVTAEKIIPKPAPPKPAKRATAPRTRAKREREPAPKEPVRRTRQSSRLAGLDADSEKLKRKYEVEAEAENEKAKQKKMRVSGDLNLGDIKVEGRKWEGGVDGMASLKGLGLSIQARGAQPGVRTFTDDDVAKTTDKGLKDLRLRMGSLKLYEKWPVADIKIVPQRVYSMGFHPTEDKPIVFAGDKEGAMGIFDASQEVVKIEDDEDEEDAYADPVISAFKTHSRTITAFQFSPVDATAVYTASYDSSIRKLDIDKGVSTEVFAPSDASDDLPISALDMPGTDPNLLIFSTLHGSLGRHDVRTKAASAEIWGLTEQKIGGFSLHPLHPHLVATASLDRTLKIWDLRKISGKGDLRHPALLGEHESRLSVSHASWSSAGDIATSSYDDTIKLYSFPDAGKWAAGHDISGAQMQPVHSIHHNNQTGRWVTILKPQWQRSPRDGLQKFVIGNMNRFVDVFAADGEQLAQLDGEGITAVPAVAHFHPTMDWVAGGNASGKLHDEHTVRRVSKKLQKRRRDGNHTPTMELPERLKDHGGDAEDEEDVIQPQGYGGGMFMNLNQSIFGLIAAAGSKVDFTDRFEGHSSDEEDEGETPMAMTVAGITGSALRDLQDAQSTVLKKPAGASSKPEGRHRRKLSENRLLRSVPGLSRLASRSQIKSSKSKTATEQIQEEDENEDMSASPTTDQPDIEVTRADGGMLAPVMSRMLEARAQMASRPSFDLDRLSGEQGRAADASETGPTELAKKLKEIFEFDRPEEVIQEYPCWLLQHVLLQGYMYITTRHIAFYAYLPKKAHEVAKSGYLSKSGKRNPKYNRYWFRLKGDVLSYYRDSQNLYFPSGQIDLRYGISAEITDKDKEGIHFGVTTNHRTYHFKADSAPSAKEWVKSLQRVIFRSHNDGDSVKISLPIENVIDIEEAQMLDFADTCKVRVIDNDETYAIDEYFFSFFGFGKEALNVLRILVEDSSAHTPAANDQAQLRKTDEDQPGYHETSSKRTSTSGSHSQVLPKIRTNKLSEGVRATLSPISPGRNQSPSPRPSGDYSRSSFDALRPFTRRSLDLNHIAGVRQDSPRRSFSDSRRSTRDRLADSNTRTEKHGSSDSYVQSLEDPSQASISALVASGSSEDQSASQILRGSDVFHSPTIRRSASATGSREAGGVTAPPIVRHPTSGLVKHRPGHAATTGHVTDPSAGERMGGGPNAPTLQSIAKMGGYPFQKANAIMGYLDRQSRRMSNLLATESMGYVEKVSGMWKGGKKHYDEPSGLIANEEDIEDDPEEKANSEARFHAHFALPDSEKLQAAYFGYLIRVLPLYGKIYISDRHFCFRSLLPGTRTKLILPLKDIENVDKEKGFRFGYAGLVVVIRGHEELFFEFGKAENRDDCSITILQNIEATRYLRESSILDRDEVEDAQAAAAERDALQEARNEEFPDHEIQLPRQATGINEAPTILFDDPKASFLNFKPSQPMKITCLTIGSRGDVQPYIALCKELLKEGHHPRIATHGEFREWIEGHGIEFAHVDGDPSELMRICIQNGTFTWAFLKEANSKFRGWLDDLLATAWTACQGSDLLIESPSAMAGIHIAEALGIPYFRAFTMPWTRTRAYPHAFIMPGQKMGGAYNYVTYVMFDNVFWKATAHQVNRWRNNVLGLPNTTLEKMQINKVPFLYNFSPYVVPPPLDFSDWIRVTGYWFLDEGGDKWQPPKELTDFIDKARRDDKKLVYVGFGSIIVPDPAKMTQEVIDAVLKADVRCILSKGWSDRSDPNERPEPTLPPEILQIKSAPHDWLFKQIDAAAHHGGSGTTGASLRAGIPTIIRPFFGDQFFFGSRVEDLGVGICLKKWGAHSFARALWQATHSERMIIKARVLGEQIRKENGVQAAIQCIYRDLEYAKSLIKTKAGKNASRRVSAAGDAGAGADEDDDDDAEEEESWTKDGMADWATHGQDINDCCEQPSQSRSATKQRSDPRTRQSSNSIPDPCPRINMSKTVRLGTRLRYPITITKLLKSPGDAIKKQEPLFRYSFKWTREVGDRIHADVWEEELTTTVDWESPTEGDLIKWQIKEGELIERDRPCFVVTEACSHEIQFQGLCAICGKDMTEVNWAAEGRDTERAPISMVHDQTNLTVSSTQAHRTETEAQRRLLKHRKLSLVVDLDQTIIHACIDPTVGDWQRDPTNPNHESVRDVKSFQLDDGPRGFARGCWYYIKMRPGLEQFLKKISEMYELHVYTMGTRAYAQNVAKIVDPQQKLFGNRVISRDENGNMYTKSLQRLFPVSTDMVIIIDDRADVWPRNRPNLIKVSPYDFFKGIGDINSSFLPKRQDLLTDGTSAGAETNGSATTEKPIKKEKPALKDAKADKVPPLDEIVAIGADSGITEQQLQEQERTLEKQIKDRPLLLLQEKLDKEDEETEKASTHSQDVQEARTSSPVHQRHQVLVDNDHELRFLEEHLTRLHKTYFDEYDRRRASHHASSTAVDLESVPDIGEVLVTLKSQALRGLKICLTGLIPNGTDVRQSEIGLQITSFGAEIRDKVSKDVTHLVVNTMRGRTKKVRQAIVTQDWLAECLSQWAVVDETPFLFNVHPEDMPGGRKNSESAVIDTEAESELVSDADETDDNDKSGAKRKRPKLKLISASGETKDLVGGIDDGAESDVEDEGAGDDGGGKVVEEDEEGLLPDDIEGQLSPIDGLKTFNWGSADEELNEFLASGSDDDEDDEDDGDGDGDEGDNADVQDTETEGTRPESRKRKHNDEEEEDDDDDGSGSERQRQRRDESVTKKLKLRKSHHGSSSLRNQYNGGNNEVDAADTSSLPTPQITGDEEEVSLLKDSSGSRGGPAAVVDDGNIFDDIDEAELEADFMAEVEAADLRQEAEEQAANGEKG</sequence>
<feature type="compositionally biased region" description="Basic and acidic residues" evidence="25">
    <location>
        <begin position="2770"/>
        <end position="2783"/>
    </location>
</feature>
<dbReference type="Gene3D" id="3.40.50.1000">
    <property type="entry name" value="HAD superfamily/HAD-like"/>
    <property type="match status" value="1"/>
</dbReference>
<feature type="region of interest" description="Disordered" evidence="25">
    <location>
        <begin position="535"/>
        <end position="576"/>
    </location>
</feature>
<feature type="compositionally biased region" description="Polar residues" evidence="25">
    <location>
        <begin position="2813"/>
        <end position="2822"/>
    </location>
</feature>
<keyword evidence="13" id="KW-0328">Glycosyltransferase</keyword>
<dbReference type="EC" id="2.4.1.173" evidence="6"/>
<feature type="compositionally biased region" description="Polar residues" evidence="25">
    <location>
        <begin position="1122"/>
        <end position="1155"/>
    </location>
</feature>
<keyword evidence="17" id="KW-0653">Protein transport</keyword>
<evidence type="ECO:0000256" key="19">
    <source>
        <dbReference type="ARBA" id="ARBA00023125"/>
    </source>
</evidence>
<feature type="compositionally biased region" description="Basic and acidic residues" evidence="25">
    <location>
        <begin position="555"/>
        <end position="565"/>
    </location>
</feature>
<evidence type="ECO:0000256" key="3">
    <source>
        <dbReference type="ARBA" id="ARBA00004623"/>
    </source>
</evidence>
<organism evidence="29 30">
    <name type="scientific">Diplogelasinospora grovesii</name>
    <dbReference type="NCBI Taxonomy" id="303347"/>
    <lineage>
        <taxon>Eukaryota</taxon>
        <taxon>Fungi</taxon>
        <taxon>Dikarya</taxon>
        <taxon>Ascomycota</taxon>
        <taxon>Pezizomycotina</taxon>
        <taxon>Sordariomycetes</taxon>
        <taxon>Sordariomycetidae</taxon>
        <taxon>Sordariales</taxon>
        <taxon>Diplogelasinosporaceae</taxon>
        <taxon>Diplogelasinospora</taxon>
    </lineage>
</organism>
<evidence type="ECO:0000256" key="5">
    <source>
        <dbReference type="ARBA" id="ARBA00006962"/>
    </source>
</evidence>
<dbReference type="Pfam" id="PF00169">
    <property type="entry name" value="PH"/>
    <property type="match status" value="1"/>
</dbReference>
<evidence type="ECO:0000256" key="2">
    <source>
        <dbReference type="ARBA" id="ARBA00004496"/>
    </source>
</evidence>
<dbReference type="InterPro" id="IPR036412">
    <property type="entry name" value="HAD-like_sf"/>
</dbReference>
<dbReference type="InterPro" id="IPR001357">
    <property type="entry name" value="BRCT_dom"/>
</dbReference>
<feature type="region of interest" description="Disordered" evidence="25">
    <location>
        <begin position="2590"/>
        <end position="2633"/>
    </location>
</feature>
<dbReference type="FunFam" id="3.40.50.2000:FF:000009">
    <property type="entry name" value="Sterol 3-beta-glucosyltransferase UGT80A2"/>
    <property type="match status" value="1"/>
</dbReference>
<feature type="compositionally biased region" description="Acidic residues" evidence="25">
    <location>
        <begin position="1932"/>
        <end position="1944"/>
    </location>
</feature>
<feature type="region of interest" description="Disordered" evidence="25">
    <location>
        <begin position="1084"/>
        <end position="1218"/>
    </location>
</feature>
<evidence type="ECO:0000256" key="18">
    <source>
        <dbReference type="ARBA" id="ARBA00023006"/>
    </source>
</evidence>
<feature type="compositionally biased region" description="Basic and acidic residues" evidence="25">
    <location>
        <begin position="1092"/>
        <end position="1121"/>
    </location>
</feature>
<evidence type="ECO:0000259" key="27">
    <source>
        <dbReference type="PROSITE" id="PS50172"/>
    </source>
</evidence>
<feature type="domain" description="BRCT" evidence="27">
    <location>
        <begin position="2500"/>
        <end position="2588"/>
    </location>
</feature>
<dbReference type="InterPro" id="IPR048065">
    <property type="entry name" value="ATG26_PH_GRAM2"/>
</dbReference>
<feature type="compositionally biased region" description="Acidic residues" evidence="25">
    <location>
        <begin position="2609"/>
        <end position="2624"/>
    </location>
</feature>
<evidence type="ECO:0000256" key="6">
    <source>
        <dbReference type="ARBA" id="ARBA00012650"/>
    </source>
</evidence>
<dbReference type="InterPro" id="IPR010610">
    <property type="entry name" value="EryCIII-like_C"/>
</dbReference>
<feature type="region of interest" description="Disordered" evidence="25">
    <location>
        <begin position="2338"/>
        <end position="2367"/>
    </location>
</feature>
<feature type="compositionally biased region" description="Polar residues" evidence="25">
    <location>
        <begin position="2338"/>
        <end position="2351"/>
    </location>
</feature>
<feature type="compositionally biased region" description="Acidic residues" evidence="25">
    <location>
        <begin position="2655"/>
        <end position="2667"/>
    </location>
</feature>
<dbReference type="SMART" id="SM00577">
    <property type="entry name" value="CPDc"/>
    <property type="match status" value="1"/>
</dbReference>
<feature type="compositionally biased region" description="Acidic residues" evidence="25">
    <location>
        <begin position="2759"/>
        <end position="2769"/>
    </location>
</feature>
<feature type="compositionally biased region" description="Basic residues" evidence="25">
    <location>
        <begin position="535"/>
        <end position="546"/>
    </location>
</feature>
<evidence type="ECO:0000256" key="22">
    <source>
        <dbReference type="ARBA" id="ARBA00047886"/>
    </source>
</evidence>
<dbReference type="Pfam" id="PF03033">
    <property type="entry name" value="Glyco_transf_28"/>
    <property type="match status" value="1"/>
</dbReference>
<dbReference type="Pfam" id="PF02893">
    <property type="entry name" value="GRAM"/>
    <property type="match status" value="1"/>
</dbReference>
<dbReference type="FunFam" id="3.40.50.2000:FF:000029">
    <property type="entry name" value="Sterol 3-beta-glucosyltransferase"/>
    <property type="match status" value="1"/>
</dbReference>
<feature type="compositionally biased region" description="Polar residues" evidence="25">
    <location>
        <begin position="679"/>
        <end position="695"/>
    </location>
</feature>
<dbReference type="NCBIfam" id="TIGR02250">
    <property type="entry name" value="FCP1_euk"/>
    <property type="match status" value="1"/>
</dbReference>
<dbReference type="InterPro" id="IPR036420">
    <property type="entry name" value="BRCT_dom_sf"/>
</dbReference>
<dbReference type="InterPro" id="IPR001680">
    <property type="entry name" value="WD40_rpt"/>
</dbReference>
<dbReference type="Proteomes" id="UP001303473">
    <property type="component" value="Unassembled WGS sequence"/>
</dbReference>
<evidence type="ECO:0000256" key="7">
    <source>
        <dbReference type="ARBA" id="ARBA00017894"/>
    </source>
</evidence>
<dbReference type="PROSITE" id="PS50172">
    <property type="entry name" value="BRCT"/>
    <property type="match status" value="1"/>
</dbReference>
<feature type="compositionally biased region" description="Low complexity" evidence="25">
    <location>
        <begin position="1018"/>
        <end position="1027"/>
    </location>
</feature>
<dbReference type="PANTHER" id="PTHR48050">
    <property type="entry name" value="STEROL 3-BETA-GLUCOSYLTRANSFERASE"/>
    <property type="match status" value="1"/>
</dbReference>
<evidence type="ECO:0000256" key="10">
    <source>
        <dbReference type="ARBA" id="ARBA00022448"/>
    </source>
</evidence>
<evidence type="ECO:0000256" key="24">
    <source>
        <dbReference type="PROSITE-ProRule" id="PRU00221"/>
    </source>
</evidence>
<dbReference type="InterPro" id="IPR048066">
    <property type="entry name" value="ATG26_PH_GRAM1"/>
</dbReference>
<dbReference type="PROSITE" id="PS50082">
    <property type="entry name" value="WD_REPEATS_2"/>
    <property type="match status" value="1"/>
</dbReference>
<feature type="compositionally biased region" description="Basic and acidic residues" evidence="25">
    <location>
        <begin position="2353"/>
        <end position="2367"/>
    </location>
</feature>
<feature type="compositionally biased region" description="Acidic residues" evidence="25">
    <location>
        <begin position="2717"/>
        <end position="2744"/>
    </location>
</feature>
<protein>
    <recommendedName>
        <fullName evidence="9">DNA damage-binding protein CMR1</fullName>
        <ecNumber evidence="6">2.4.1.173</ecNumber>
    </recommendedName>
    <alternativeName>
        <fullName evidence="21">Autophagy-related protein 26</fullName>
    </alternativeName>
    <alternativeName>
        <fullName evidence="8">DNA damage-binding protein cmr1</fullName>
    </alternativeName>
    <alternativeName>
        <fullName evidence="7">Sterol 3-beta-glucosyltransferase</fullName>
    </alternativeName>
</protein>
<dbReference type="InterPro" id="IPR036322">
    <property type="entry name" value="WD40_repeat_dom_sf"/>
</dbReference>
<dbReference type="SUPFAM" id="SSF56784">
    <property type="entry name" value="HAD-like"/>
    <property type="match status" value="1"/>
</dbReference>
<dbReference type="InterPro" id="IPR023214">
    <property type="entry name" value="HAD_sf"/>
</dbReference>
<comment type="similarity">
    <text evidence="4">Belongs to the WD repeat DDB2/WDR76 family.</text>
</comment>
<evidence type="ECO:0000256" key="15">
    <source>
        <dbReference type="ARBA" id="ARBA00022737"/>
    </source>
</evidence>
<feature type="compositionally biased region" description="Basic residues" evidence="25">
    <location>
        <begin position="2784"/>
        <end position="2793"/>
    </location>
</feature>
<evidence type="ECO:0000313" key="30">
    <source>
        <dbReference type="Proteomes" id="UP001303473"/>
    </source>
</evidence>
<feature type="compositionally biased region" description="Polar residues" evidence="25">
    <location>
        <begin position="1967"/>
        <end position="1976"/>
    </location>
</feature>
<dbReference type="CDD" id="cd13216">
    <property type="entry name" value="PH-GRAM2_AGT26"/>
    <property type="match status" value="1"/>
</dbReference>
<dbReference type="GO" id="GO:0015031">
    <property type="term" value="P:protein transport"/>
    <property type="evidence" value="ECO:0007669"/>
    <property type="project" value="UniProtKB-KW"/>
</dbReference>
<dbReference type="SUPFAM" id="SSF50978">
    <property type="entry name" value="WD40 repeat-like"/>
    <property type="match status" value="1"/>
</dbReference>
<dbReference type="SMART" id="SM00292">
    <property type="entry name" value="BRCT"/>
    <property type="match status" value="1"/>
</dbReference>
<feature type="compositionally biased region" description="Basic and acidic residues" evidence="25">
    <location>
        <begin position="1001"/>
        <end position="1017"/>
    </location>
</feature>
<feature type="compositionally biased region" description="Acidic residues" evidence="25">
    <location>
        <begin position="2676"/>
        <end position="2688"/>
    </location>
</feature>
<dbReference type="Pfam" id="PF06722">
    <property type="entry name" value="EryCIII-like_C"/>
    <property type="match status" value="1"/>
</dbReference>
<evidence type="ECO:0000256" key="21">
    <source>
        <dbReference type="ARBA" id="ARBA00029843"/>
    </source>
</evidence>
<dbReference type="InterPro" id="IPR011947">
    <property type="entry name" value="FCP1_euk"/>
</dbReference>
<keyword evidence="20" id="KW-0472">Membrane</keyword>
<keyword evidence="15" id="KW-0677">Repeat</keyword>
<evidence type="ECO:0000256" key="17">
    <source>
        <dbReference type="ARBA" id="ARBA00022927"/>
    </source>
</evidence>
<keyword evidence="11" id="KW-0963">Cytoplasm</keyword>
<keyword evidence="10" id="KW-0813">Transport</keyword>
<feature type="region of interest" description="Disordered" evidence="25">
    <location>
        <begin position="2647"/>
        <end position="2850"/>
    </location>
</feature>
<dbReference type="CDD" id="cd13215">
    <property type="entry name" value="PH-GRAM1_AGT26"/>
    <property type="match status" value="1"/>
</dbReference>
<dbReference type="GO" id="GO:0004721">
    <property type="term" value="F:phosphoprotein phosphatase activity"/>
    <property type="evidence" value="ECO:0007669"/>
    <property type="project" value="InterPro"/>
</dbReference>
<evidence type="ECO:0000256" key="13">
    <source>
        <dbReference type="ARBA" id="ARBA00022676"/>
    </source>
</evidence>
<dbReference type="Gene3D" id="2.130.10.10">
    <property type="entry name" value="YVTN repeat-like/Quinoprotein amine dehydrogenase"/>
    <property type="match status" value="1"/>
</dbReference>
<dbReference type="InterPro" id="IPR001849">
    <property type="entry name" value="PH_domain"/>
</dbReference>
<dbReference type="FunFam" id="2.30.29.30:FF:000303">
    <property type="entry name" value="Sterol 3-beta-glucosyltransferase"/>
    <property type="match status" value="1"/>
</dbReference>
<feature type="compositionally biased region" description="Polar residues" evidence="25">
    <location>
        <begin position="2794"/>
        <end position="2806"/>
    </location>
</feature>
<evidence type="ECO:0000256" key="16">
    <source>
        <dbReference type="ARBA" id="ARBA00022763"/>
    </source>
</evidence>
<proteinExistence type="inferred from homology"/>
<dbReference type="GO" id="GO:0005975">
    <property type="term" value="P:carbohydrate metabolic process"/>
    <property type="evidence" value="ECO:0007669"/>
    <property type="project" value="InterPro"/>
</dbReference>
<dbReference type="SMART" id="SM00233">
    <property type="entry name" value="PH"/>
    <property type="match status" value="1"/>
</dbReference>
<accession>A0AAN6S1V4</accession>
<dbReference type="InterPro" id="IPR004274">
    <property type="entry name" value="FCP1_dom"/>
</dbReference>
<dbReference type="SUPFAM" id="SSF53756">
    <property type="entry name" value="UDP-Glycosyltransferase/glycogen phosphorylase"/>
    <property type="match status" value="1"/>
</dbReference>
<dbReference type="PROSITE" id="PS50969">
    <property type="entry name" value="FCP1"/>
    <property type="match status" value="1"/>
</dbReference>
<dbReference type="SMART" id="SM00568">
    <property type="entry name" value="GRAM"/>
    <property type="match status" value="2"/>
</dbReference>
<feature type="domain" description="FCP1 homology" evidence="28">
    <location>
        <begin position="2156"/>
        <end position="2334"/>
    </location>
</feature>
<feature type="region of interest" description="Disordered" evidence="25">
    <location>
        <begin position="35"/>
        <end position="86"/>
    </location>
</feature>
<feature type="compositionally biased region" description="Basic and acidic residues" evidence="25">
    <location>
        <begin position="2591"/>
        <end position="2602"/>
    </location>
</feature>
<dbReference type="InterPro" id="IPR050426">
    <property type="entry name" value="Glycosyltransferase_28"/>
</dbReference>